<gene>
    <name evidence="1" type="ORF">RRG08_039972</name>
</gene>
<dbReference type="EMBL" id="JAWDGP010004442">
    <property type="protein sequence ID" value="KAK3764376.1"/>
    <property type="molecule type" value="Genomic_DNA"/>
</dbReference>
<comment type="caution">
    <text evidence="1">The sequence shown here is derived from an EMBL/GenBank/DDBJ whole genome shotgun (WGS) entry which is preliminary data.</text>
</comment>
<evidence type="ECO:0000313" key="2">
    <source>
        <dbReference type="Proteomes" id="UP001283361"/>
    </source>
</evidence>
<keyword evidence="2" id="KW-1185">Reference proteome</keyword>
<name>A0AAE0Z8Q1_9GAST</name>
<dbReference type="Proteomes" id="UP001283361">
    <property type="component" value="Unassembled WGS sequence"/>
</dbReference>
<evidence type="ECO:0000313" key="1">
    <source>
        <dbReference type="EMBL" id="KAK3764376.1"/>
    </source>
</evidence>
<proteinExistence type="predicted"/>
<dbReference type="AlphaFoldDB" id="A0AAE0Z8Q1"/>
<organism evidence="1 2">
    <name type="scientific">Elysia crispata</name>
    <name type="common">lettuce slug</name>
    <dbReference type="NCBI Taxonomy" id="231223"/>
    <lineage>
        <taxon>Eukaryota</taxon>
        <taxon>Metazoa</taxon>
        <taxon>Spiralia</taxon>
        <taxon>Lophotrochozoa</taxon>
        <taxon>Mollusca</taxon>
        <taxon>Gastropoda</taxon>
        <taxon>Heterobranchia</taxon>
        <taxon>Euthyneura</taxon>
        <taxon>Panpulmonata</taxon>
        <taxon>Sacoglossa</taxon>
        <taxon>Placobranchoidea</taxon>
        <taxon>Plakobranchidae</taxon>
        <taxon>Elysia</taxon>
    </lineage>
</organism>
<sequence>MSAEDSRQVLVIRMISSGPHLEDSAVWVLANYPPKSMFEANEADCPGGGGPLVPLTRETAIYPGHDTAGDELIKPSISRAVTWPGLVTNDPADGWVEFPDPWGPARRRANRDAMPGTRPVVEALRKHLDTAPRHGTHRAVERSRYVAHTLPSPADQVTCRLSRFTLGSLAFSTPLATKNIYEVGRSFQKTASSVLGHACYLVTPLPVVSDDYSSMGEMRAWWCPVRPDIVLMTQ</sequence>
<protein>
    <submittedName>
        <fullName evidence="1">Uncharacterized protein</fullName>
    </submittedName>
</protein>
<reference evidence="1" key="1">
    <citation type="journal article" date="2023" name="G3 (Bethesda)">
        <title>A reference genome for the long-term kleptoplast-retaining sea slug Elysia crispata morphotype clarki.</title>
        <authorList>
            <person name="Eastman K.E."/>
            <person name="Pendleton A.L."/>
            <person name="Shaikh M.A."/>
            <person name="Suttiyut T."/>
            <person name="Ogas R."/>
            <person name="Tomko P."/>
            <person name="Gavelis G."/>
            <person name="Widhalm J.R."/>
            <person name="Wisecaver J.H."/>
        </authorList>
    </citation>
    <scope>NUCLEOTIDE SEQUENCE</scope>
    <source>
        <strain evidence="1">ECLA1</strain>
    </source>
</reference>
<accession>A0AAE0Z8Q1</accession>